<dbReference type="InterPro" id="IPR013783">
    <property type="entry name" value="Ig-like_fold"/>
</dbReference>
<protein>
    <submittedName>
        <fullName evidence="7">Ig-like domain-containing protein</fullName>
    </submittedName>
</protein>
<dbReference type="InterPro" id="IPR036179">
    <property type="entry name" value="Ig-like_dom_sf"/>
</dbReference>
<organism evidence="6 7">
    <name type="scientific">Romanomermis culicivorax</name>
    <name type="common">Nematode worm</name>
    <dbReference type="NCBI Taxonomy" id="13658"/>
    <lineage>
        <taxon>Eukaryota</taxon>
        <taxon>Metazoa</taxon>
        <taxon>Ecdysozoa</taxon>
        <taxon>Nematoda</taxon>
        <taxon>Enoplea</taxon>
        <taxon>Dorylaimia</taxon>
        <taxon>Mermithida</taxon>
        <taxon>Mermithoidea</taxon>
        <taxon>Mermithidae</taxon>
        <taxon>Romanomermis</taxon>
    </lineage>
</organism>
<dbReference type="WBParaSite" id="nRc.2.0.1.t43832-RA">
    <property type="protein sequence ID" value="nRc.2.0.1.t43832-RA"/>
    <property type="gene ID" value="nRc.2.0.1.g43832"/>
</dbReference>
<sequence length="235" mass="26637">MVVSLYVLASILINSAKELPDLSKIPTPPSFIHQPNPTNLYFVVEDTRENDAISSAREKKFNCEATGFPKVNYRWLKDKKELNVSELISTGRLTKVPGTGSIILSKLQKSDAGEYQCLADNDNGTAVDKPIYFEQSRKRGIFIGKCVTTFRFEYLDTLMELFPPEPVETIRIDFGNAFHRECRAPMSVPAARPYWVLLSLPGTDRRTFRTINSTNIVVNDKMNPIDKYHPSTDIQ</sequence>
<keyword evidence="1" id="KW-0732">Signal</keyword>
<dbReference type="AlphaFoldDB" id="A0A915KY07"/>
<dbReference type="OMA" id="QTWIRYF"/>
<dbReference type="PANTHER" id="PTHR12231">
    <property type="entry name" value="CTX-RELATED TYPE I TRANSMEMBRANE PROTEIN"/>
    <property type="match status" value="1"/>
</dbReference>
<dbReference type="InterPro" id="IPR051170">
    <property type="entry name" value="Neural/epithelial_adhesion"/>
</dbReference>
<feature type="domain" description="Ig-like" evidence="5">
    <location>
        <begin position="29"/>
        <end position="132"/>
    </location>
</feature>
<dbReference type="Proteomes" id="UP000887565">
    <property type="component" value="Unplaced"/>
</dbReference>
<keyword evidence="6" id="KW-1185">Reference proteome</keyword>
<evidence type="ECO:0000259" key="5">
    <source>
        <dbReference type="PROSITE" id="PS50835"/>
    </source>
</evidence>
<evidence type="ECO:0000256" key="1">
    <source>
        <dbReference type="ARBA" id="ARBA00022729"/>
    </source>
</evidence>
<dbReference type="InterPro" id="IPR003598">
    <property type="entry name" value="Ig_sub2"/>
</dbReference>
<evidence type="ECO:0000313" key="7">
    <source>
        <dbReference type="WBParaSite" id="nRc.2.0.1.t43832-RA"/>
    </source>
</evidence>
<evidence type="ECO:0000256" key="4">
    <source>
        <dbReference type="ARBA" id="ARBA00023319"/>
    </source>
</evidence>
<dbReference type="PROSITE" id="PS50835">
    <property type="entry name" value="IG_LIKE"/>
    <property type="match status" value="1"/>
</dbReference>
<dbReference type="PANTHER" id="PTHR12231:SF253">
    <property type="entry name" value="DPR-INTERACTING PROTEIN ETA, ISOFORM B-RELATED"/>
    <property type="match status" value="1"/>
</dbReference>
<dbReference type="SUPFAM" id="SSF48726">
    <property type="entry name" value="Immunoglobulin"/>
    <property type="match status" value="1"/>
</dbReference>
<keyword evidence="3" id="KW-1015">Disulfide bond</keyword>
<name>A0A915KY07_ROMCU</name>
<evidence type="ECO:0000256" key="3">
    <source>
        <dbReference type="ARBA" id="ARBA00023157"/>
    </source>
</evidence>
<proteinExistence type="predicted"/>
<dbReference type="Pfam" id="PF13927">
    <property type="entry name" value="Ig_3"/>
    <property type="match status" value="1"/>
</dbReference>
<dbReference type="CDD" id="cd00096">
    <property type="entry name" value="Ig"/>
    <property type="match status" value="1"/>
</dbReference>
<evidence type="ECO:0000313" key="6">
    <source>
        <dbReference type="Proteomes" id="UP000887565"/>
    </source>
</evidence>
<dbReference type="InterPro" id="IPR007110">
    <property type="entry name" value="Ig-like_dom"/>
</dbReference>
<dbReference type="SMART" id="SM00408">
    <property type="entry name" value="IGc2"/>
    <property type="match status" value="1"/>
</dbReference>
<evidence type="ECO:0000256" key="2">
    <source>
        <dbReference type="ARBA" id="ARBA00022737"/>
    </source>
</evidence>
<accession>A0A915KY07</accession>
<reference evidence="7" key="1">
    <citation type="submission" date="2022-11" db="UniProtKB">
        <authorList>
            <consortium name="WormBaseParasite"/>
        </authorList>
    </citation>
    <scope>IDENTIFICATION</scope>
</reference>
<keyword evidence="2" id="KW-0677">Repeat</keyword>
<keyword evidence="4" id="KW-0393">Immunoglobulin domain</keyword>
<dbReference type="Gene3D" id="2.60.40.10">
    <property type="entry name" value="Immunoglobulins"/>
    <property type="match status" value="1"/>
</dbReference>